<dbReference type="Proteomes" id="UP001499990">
    <property type="component" value="Unassembled WGS sequence"/>
</dbReference>
<protein>
    <recommendedName>
        <fullName evidence="3">Alpha/beta hydrolase</fullName>
    </recommendedName>
</protein>
<dbReference type="Gene3D" id="3.40.50.1820">
    <property type="entry name" value="alpha/beta hydrolase"/>
    <property type="match status" value="1"/>
</dbReference>
<accession>A0ABP6SIM1</accession>
<evidence type="ECO:0008006" key="3">
    <source>
        <dbReference type="Google" id="ProtNLM"/>
    </source>
</evidence>
<reference evidence="2" key="1">
    <citation type="journal article" date="2019" name="Int. J. Syst. Evol. Microbiol.">
        <title>The Global Catalogue of Microorganisms (GCM) 10K type strain sequencing project: providing services to taxonomists for standard genome sequencing and annotation.</title>
        <authorList>
            <consortium name="The Broad Institute Genomics Platform"/>
            <consortium name="The Broad Institute Genome Sequencing Center for Infectious Disease"/>
            <person name="Wu L."/>
            <person name="Ma J."/>
        </authorList>
    </citation>
    <scope>NUCLEOTIDE SEQUENCE [LARGE SCALE GENOMIC DNA]</scope>
    <source>
        <strain evidence="2">JCM 9651</strain>
    </source>
</reference>
<dbReference type="SUPFAM" id="SSF53474">
    <property type="entry name" value="alpha/beta-Hydrolases"/>
    <property type="match status" value="1"/>
</dbReference>
<proteinExistence type="predicted"/>
<dbReference type="RefSeq" id="WP_345042449.1">
    <property type="nucleotide sequence ID" value="NZ_BAAAYL010000001.1"/>
</dbReference>
<dbReference type="EMBL" id="BAAAYL010000001">
    <property type="protein sequence ID" value="GAA3377816.1"/>
    <property type="molecule type" value="Genomic_DNA"/>
</dbReference>
<evidence type="ECO:0000313" key="2">
    <source>
        <dbReference type="Proteomes" id="UP001499990"/>
    </source>
</evidence>
<keyword evidence="2" id="KW-1185">Reference proteome</keyword>
<comment type="caution">
    <text evidence="1">The sequence shown here is derived from an EMBL/GenBank/DDBJ whole genome shotgun (WGS) entry which is preliminary data.</text>
</comment>
<gene>
    <name evidence="1" type="ORF">GCM10020367_54990</name>
</gene>
<evidence type="ECO:0000313" key="1">
    <source>
        <dbReference type="EMBL" id="GAA3377816.1"/>
    </source>
</evidence>
<name>A0ABP6SIM1_9ACTN</name>
<sequence>MKPRLVFVHGIGGPRDVAAECKEWLQELAAGARAAGHSHRVLDLMQGWAADARFAYYGDLFRPPEAQGAESGAGKDADNDLVVGLLLEAVDERLADPGLGGTEERTLRHARAQLAPTGVPQGAGSAGRRALNALTTLMSVPGLRRIGGWGASRLTVTALGQVARYLGRGEPDSDGLTLDTRIRQRVADTLDPEGPTIVVSHSLGTVVALETLHAHQGFSVPLLVTLGSPIGMRTVVLPHLRPQPLQVPAQVGKWLNFWDRDDIIAARPRLEAFVRPNAATVLPVTSRVDSDGVWVHPAAKYLAQPAVAGPVVEALESIARA</sequence>
<dbReference type="InterPro" id="IPR029058">
    <property type="entry name" value="AB_hydrolase_fold"/>
</dbReference>
<organism evidence="1 2">
    <name type="scientific">Streptomyces sannanensis</name>
    <dbReference type="NCBI Taxonomy" id="285536"/>
    <lineage>
        <taxon>Bacteria</taxon>
        <taxon>Bacillati</taxon>
        <taxon>Actinomycetota</taxon>
        <taxon>Actinomycetes</taxon>
        <taxon>Kitasatosporales</taxon>
        <taxon>Streptomycetaceae</taxon>
        <taxon>Streptomyces</taxon>
    </lineage>
</organism>